<dbReference type="STRING" id="481448.Minf_0604"/>
<reference evidence="1 2" key="1">
    <citation type="journal article" date="2008" name="Biol. Direct">
        <title>Complete genome sequence of the extremely acidophilic methanotroph isolate V4, Methylacidiphilum infernorum, a representative of the bacterial phylum Verrucomicrobia.</title>
        <authorList>
            <person name="Hou S."/>
            <person name="Makarova K.S."/>
            <person name="Saw J.H."/>
            <person name="Senin P."/>
            <person name="Ly B.V."/>
            <person name="Zhou Z."/>
            <person name="Ren Y."/>
            <person name="Wang J."/>
            <person name="Galperin M.Y."/>
            <person name="Omelchenko M.V."/>
            <person name="Wolf Y.I."/>
            <person name="Yutin N."/>
            <person name="Koonin E.V."/>
            <person name="Stott M.B."/>
            <person name="Mountain B.W."/>
            <person name="Crowe M.A."/>
            <person name="Smirnova A.V."/>
            <person name="Dunfield P.F."/>
            <person name="Feng L."/>
            <person name="Wang L."/>
            <person name="Alam M."/>
        </authorList>
    </citation>
    <scope>NUCLEOTIDE SEQUENCE [LARGE SCALE GENOMIC DNA]</scope>
    <source>
        <strain evidence="2">Isolate V4</strain>
    </source>
</reference>
<protein>
    <submittedName>
        <fullName evidence="1">Uncharacterized protein</fullName>
    </submittedName>
</protein>
<evidence type="ECO:0000313" key="1">
    <source>
        <dbReference type="EMBL" id="ACD82662.1"/>
    </source>
</evidence>
<proteinExistence type="predicted"/>
<name>B3E001_METI4</name>
<dbReference type="Proteomes" id="UP000009149">
    <property type="component" value="Chromosome"/>
</dbReference>
<dbReference type="OrthoDB" id="185898at2"/>
<evidence type="ECO:0000313" key="2">
    <source>
        <dbReference type="Proteomes" id="UP000009149"/>
    </source>
</evidence>
<sequence>MCFDISPAYLSCKKKQLFVSLGLLLLLFVFFSPPSAYSSSSSMELGENNSPRFLSEILKRAVYQNELMTKAMLGMQYQEKIEVQKLDYSGNPLKTDRLEFLVRPGEGFLLSADPRSGTLAMRKLSTQEIQKAQAANMVSDYLSLKNLLPRFALSYEGMGNWHGLSSYVIRFEPKPNQPYQSKIEKLINSIQGKLWISNEDYSVLYVEGRLPKPVDMAWFIAVVDKLDVHYHARKEKGICGHLPSFFDLEYRLKYLLGQTHVRQVISMKDFQLPLPIGGD</sequence>
<accession>B3E001</accession>
<dbReference type="EMBL" id="CP000975">
    <property type="protein sequence ID" value="ACD82662.1"/>
    <property type="molecule type" value="Genomic_DNA"/>
</dbReference>
<organism evidence="1 2">
    <name type="scientific">Methylacidiphilum infernorum (isolate V4)</name>
    <name type="common">Methylokorus infernorum (strain V4)</name>
    <dbReference type="NCBI Taxonomy" id="481448"/>
    <lineage>
        <taxon>Bacteria</taxon>
        <taxon>Pseudomonadati</taxon>
        <taxon>Verrucomicrobiota</taxon>
        <taxon>Methylacidiphilae</taxon>
        <taxon>Methylacidiphilales</taxon>
        <taxon>Methylacidiphilaceae</taxon>
        <taxon>Methylacidiphilum (ex Ratnadevi et al. 2023)</taxon>
    </lineage>
</organism>
<gene>
    <name evidence="1" type="ordered locus">Minf_0604</name>
</gene>
<dbReference type="HOGENOM" id="CLU_1026043_0_0_0"/>
<dbReference type="KEGG" id="min:Minf_0604"/>
<dbReference type="eggNOG" id="ENOG50329GQ">
    <property type="taxonomic scope" value="Bacteria"/>
</dbReference>
<dbReference type="AlphaFoldDB" id="B3E001"/>